<reference evidence="2" key="1">
    <citation type="submission" date="2006-12" db="EMBL/GenBank/DDBJ databases">
        <title>Complete sequence of Pyrobaculum islandicum DSM 4184.</title>
        <authorList>
            <person name="Copeland A."/>
            <person name="Lucas S."/>
            <person name="Lapidus A."/>
            <person name="Barry K."/>
            <person name="Detter J.C."/>
            <person name="Glavina del Rio T."/>
            <person name="Dalin E."/>
            <person name="Tice H."/>
            <person name="Pitluck S."/>
            <person name="Meincke L."/>
            <person name="Brettin T."/>
            <person name="Bruce D."/>
            <person name="Han C."/>
            <person name="Tapia R."/>
            <person name="Gilna P."/>
            <person name="Schmutz J."/>
            <person name="Larimer F."/>
            <person name="Land M."/>
            <person name="Hauser L."/>
            <person name="Kyrpides N."/>
            <person name="Mikhailova N."/>
            <person name="Cozen A.E."/>
            <person name="Fitz-Gibbon S.T."/>
            <person name="House C.H."/>
            <person name="Saltikov C."/>
            <person name="Lowe T."/>
            <person name="Richardson P."/>
        </authorList>
    </citation>
    <scope>NUCLEOTIDE SEQUENCE [LARGE SCALE GENOMIC DNA]</scope>
    <source>
        <strain evidence="2">DSM 4184</strain>
    </source>
</reference>
<keyword evidence="1" id="KW-0812">Transmembrane</keyword>
<evidence type="ECO:0000313" key="3">
    <source>
        <dbReference type="Proteomes" id="UP000002595"/>
    </source>
</evidence>
<organism evidence="2 3">
    <name type="scientific">Pyrobaculum islandicum (strain DSM 4184 / JCM 9189 / GEO3)</name>
    <dbReference type="NCBI Taxonomy" id="384616"/>
    <lineage>
        <taxon>Archaea</taxon>
        <taxon>Thermoproteota</taxon>
        <taxon>Thermoprotei</taxon>
        <taxon>Thermoproteales</taxon>
        <taxon>Thermoproteaceae</taxon>
        <taxon>Pyrobaculum</taxon>
    </lineage>
</organism>
<proteinExistence type="predicted"/>
<dbReference type="EMBL" id="CP000504">
    <property type="protein sequence ID" value="ABL88738.1"/>
    <property type="molecule type" value="Genomic_DNA"/>
</dbReference>
<name>A1RUV6_PYRIL</name>
<keyword evidence="1" id="KW-1133">Transmembrane helix</keyword>
<dbReference type="eggNOG" id="arCOG05510">
    <property type="taxonomic scope" value="Archaea"/>
</dbReference>
<protein>
    <submittedName>
        <fullName evidence="2">Uncharacterized protein</fullName>
    </submittedName>
</protein>
<feature type="transmembrane region" description="Helical" evidence="1">
    <location>
        <begin position="55"/>
        <end position="74"/>
    </location>
</feature>
<keyword evidence="3" id="KW-1185">Reference proteome</keyword>
<dbReference type="GeneID" id="4616672"/>
<dbReference type="Proteomes" id="UP000002595">
    <property type="component" value="Chromosome"/>
</dbReference>
<sequence>MDKLLPALLILLSLGYIGINFVGLPPALVVENIILAAVYIAFAILLLYKPTKPAYVALVLVISFNAGRVSRTIWSPVEGFGRLAIEHVPLLLYLLAIATLALLKTIQFNKQIVR</sequence>
<dbReference type="RefSeq" id="WP_011763313.1">
    <property type="nucleotide sequence ID" value="NC_008701.1"/>
</dbReference>
<feature type="transmembrane region" description="Helical" evidence="1">
    <location>
        <begin position="80"/>
        <end position="103"/>
    </location>
</feature>
<dbReference type="STRING" id="384616.Pisl_1584"/>
<feature type="transmembrane region" description="Helical" evidence="1">
    <location>
        <begin position="27"/>
        <end position="48"/>
    </location>
</feature>
<keyword evidence="1" id="KW-0472">Membrane</keyword>
<dbReference type="KEGG" id="pis:Pisl_1584"/>
<accession>A1RUV6</accession>
<evidence type="ECO:0000256" key="1">
    <source>
        <dbReference type="SAM" id="Phobius"/>
    </source>
</evidence>
<dbReference type="OrthoDB" id="15542at2157"/>
<evidence type="ECO:0000313" key="2">
    <source>
        <dbReference type="EMBL" id="ABL88738.1"/>
    </source>
</evidence>
<dbReference type="AlphaFoldDB" id="A1RUV6"/>
<gene>
    <name evidence="2" type="ordered locus">Pisl_1584</name>
</gene>
<dbReference type="HOGENOM" id="CLU_2191125_0_0_2"/>